<protein>
    <recommendedName>
        <fullName evidence="3">DUF2971 domain-containing protein</fullName>
    </recommendedName>
</protein>
<accession>A0A1H7AEP2</accession>
<dbReference type="Pfam" id="PF11185">
    <property type="entry name" value="DUF2971"/>
    <property type="match status" value="1"/>
</dbReference>
<dbReference type="OrthoDB" id="4119964at2"/>
<proteinExistence type="predicted"/>
<dbReference type="Proteomes" id="UP000199250">
    <property type="component" value="Unassembled WGS sequence"/>
</dbReference>
<sequence length="498" mass="57390">MSTEEPKVFYRFRPISRLLGQPAVPEKRAEDGTYLEPAKPAIAGELEEGYIFFPSPESLNDPFEGYTKFYWSGDRIVWANLFRHYVHSLGCHHIARMLGAEQRPIPMALSRASNRFREVFEEACELVLTDERLQAHIQELAYGERKVTRGELFSQLVSMHQFITDRLFFVFAKHKFVPEFKPLWENSHSLLSDALLAAQQNSNKHSLAPEHIEAYFVRLGGLFKSASFTLAVAKKCLDSEKEVFVDFPTVYVDQLPTLTHSPWYVACFMSECTNSAIWGSYGDNHKGACLIFDTVPNDDRERCLMLTVASETTKGLETRPWRAKLQKVEYEDDPIELNFFESLFLLTRTELDINWLTDRKGSVSTATRGYRGSSTRDKYWNDLEKRLTRKWKDWAQETEYRIVYNPSLQDVSSPKHRKLKYEFSALKGICFGAKTSFDDILQIIEKIIALCEKHNRPEFEFYQAFHNSGTNALEIIKLATLAEIKEGEPLKNSVPPLG</sequence>
<organism evidence="1 2">
    <name type="scientific">Azotobacter beijerinckii</name>
    <dbReference type="NCBI Taxonomy" id="170623"/>
    <lineage>
        <taxon>Bacteria</taxon>
        <taxon>Pseudomonadati</taxon>
        <taxon>Pseudomonadota</taxon>
        <taxon>Gammaproteobacteria</taxon>
        <taxon>Pseudomonadales</taxon>
        <taxon>Pseudomonadaceae</taxon>
        <taxon>Azotobacter</taxon>
    </lineage>
</organism>
<dbReference type="EMBL" id="FNYQ01000174">
    <property type="protein sequence ID" value="SEJ64101.1"/>
    <property type="molecule type" value="Genomic_DNA"/>
</dbReference>
<dbReference type="RefSeq" id="WP_090736273.1">
    <property type="nucleotide sequence ID" value="NZ_FNYQ01000174.1"/>
</dbReference>
<dbReference type="InterPro" id="IPR021352">
    <property type="entry name" value="DUF2971"/>
</dbReference>
<dbReference type="AlphaFoldDB" id="A0A1H7AEP2"/>
<reference evidence="1 2" key="1">
    <citation type="submission" date="2016-10" db="EMBL/GenBank/DDBJ databases">
        <authorList>
            <person name="de Groot N.N."/>
        </authorList>
    </citation>
    <scope>NUCLEOTIDE SEQUENCE [LARGE SCALE GENOMIC DNA]</scope>
    <source>
        <strain evidence="1 2">DSM 373</strain>
    </source>
</reference>
<evidence type="ECO:0000313" key="1">
    <source>
        <dbReference type="EMBL" id="SEJ64101.1"/>
    </source>
</evidence>
<evidence type="ECO:0008006" key="3">
    <source>
        <dbReference type="Google" id="ProtNLM"/>
    </source>
</evidence>
<gene>
    <name evidence="1" type="ORF">SAMN04244572_04748</name>
</gene>
<name>A0A1H7AEP2_9GAMM</name>
<evidence type="ECO:0000313" key="2">
    <source>
        <dbReference type="Proteomes" id="UP000199250"/>
    </source>
</evidence>